<dbReference type="SUPFAM" id="SSF53448">
    <property type="entry name" value="Nucleotide-diphospho-sugar transferases"/>
    <property type="match status" value="1"/>
</dbReference>
<dbReference type="PANTHER" id="PTHR43685">
    <property type="entry name" value="GLYCOSYLTRANSFERASE"/>
    <property type="match status" value="1"/>
</dbReference>
<feature type="non-terminal residue" evidence="2">
    <location>
        <position position="106"/>
    </location>
</feature>
<dbReference type="CDD" id="cd00761">
    <property type="entry name" value="Glyco_tranf_GTA_type"/>
    <property type="match status" value="1"/>
</dbReference>
<comment type="caution">
    <text evidence="2">The sequence shown here is derived from an EMBL/GenBank/DDBJ whole genome shotgun (WGS) entry which is preliminary data.</text>
</comment>
<feature type="domain" description="Glycosyltransferase 2-like" evidence="1">
    <location>
        <begin position="2"/>
        <end position="99"/>
    </location>
</feature>
<dbReference type="InterPro" id="IPR029044">
    <property type="entry name" value="Nucleotide-diphossugar_trans"/>
</dbReference>
<dbReference type="Gene3D" id="3.90.550.10">
    <property type="entry name" value="Spore Coat Polysaccharide Biosynthesis Protein SpsA, Chain A"/>
    <property type="match status" value="1"/>
</dbReference>
<proteinExistence type="predicted"/>
<reference evidence="2" key="1">
    <citation type="journal article" date="2014" name="Front. Microbiol.">
        <title>High frequency of phylogenetically diverse reductive dehalogenase-homologous genes in deep subseafloor sedimentary metagenomes.</title>
        <authorList>
            <person name="Kawai M."/>
            <person name="Futagami T."/>
            <person name="Toyoda A."/>
            <person name="Takaki Y."/>
            <person name="Nishi S."/>
            <person name="Hori S."/>
            <person name="Arai W."/>
            <person name="Tsubouchi T."/>
            <person name="Morono Y."/>
            <person name="Uchiyama I."/>
            <person name="Ito T."/>
            <person name="Fujiyama A."/>
            <person name="Inagaki F."/>
            <person name="Takami H."/>
        </authorList>
    </citation>
    <scope>NUCLEOTIDE SEQUENCE</scope>
    <source>
        <strain evidence="2">Expedition CK06-06</strain>
    </source>
</reference>
<name>X1FZ33_9ZZZZ</name>
<protein>
    <recommendedName>
        <fullName evidence="1">Glycosyltransferase 2-like domain-containing protein</fullName>
    </recommendedName>
</protein>
<sequence length="106" mass="11901">MIPVFNGASYLKEALDSIIAQEYTPQEVIVVDDGSTDESLSIAKQYSLAHCISQENRGVAIARNTGVQVSQTELIAFLDQDDFWEPDKLYLQFSYLQEYLSVGYVV</sequence>
<dbReference type="PANTHER" id="PTHR43685:SF2">
    <property type="entry name" value="GLYCOSYLTRANSFERASE 2-LIKE DOMAIN-CONTAINING PROTEIN"/>
    <property type="match status" value="1"/>
</dbReference>
<accession>X1FZ33</accession>
<evidence type="ECO:0000259" key="1">
    <source>
        <dbReference type="Pfam" id="PF00535"/>
    </source>
</evidence>
<dbReference type="AlphaFoldDB" id="X1FZ33"/>
<dbReference type="InterPro" id="IPR001173">
    <property type="entry name" value="Glyco_trans_2-like"/>
</dbReference>
<organism evidence="2">
    <name type="scientific">marine sediment metagenome</name>
    <dbReference type="NCBI Taxonomy" id="412755"/>
    <lineage>
        <taxon>unclassified sequences</taxon>
        <taxon>metagenomes</taxon>
        <taxon>ecological metagenomes</taxon>
    </lineage>
</organism>
<dbReference type="InterPro" id="IPR050834">
    <property type="entry name" value="Glycosyltransf_2"/>
</dbReference>
<evidence type="ECO:0000313" key="2">
    <source>
        <dbReference type="EMBL" id="GAH37820.1"/>
    </source>
</evidence>
<dbReference type="EMBL" id="BARU01012162">
    <property type="protein sequence ID" value="GAH37820.1"/>
    <property type="molecule type" value="Genomic_DNA"/>
</dbReference>
<gene>
    <name evidence="2" type="ORF">S03H2_22554</name>
</gene>
<dbReference type="Pfam" id="PF00535">
    <property type="entry name" value="Glycos_transf_2"/>
    <property type="match status" value="1"/>
</dbReference>